<evidence type="ECO:0000313" key="2">
    <source>
        <dbReference type="Proteomes" id="UP001429564"/>
    </source>
</evidence>
<keyword evidence="2" id="KW-1185">Reference proteome</keyword>
<accession>A0ABX0WGB4</accession>
<dbReference type="EMBL" id="QHLQ01000043">
    <property type="protein sequence ID" value="NIZ63436.1"/>
    <property type="molecule type" value="Genomic_DNA"/>
</dbReference>
<sequence length="164" mass="18130">MLIANRYEGNGRGKFFLPYDVTKDAWKAPQSRPIYHLDRIVQAPSDQPVIWVEGEKCADALTALGYLASTSFGGSKALAKTDLSPIAGRHVIIWPDHDEPGQDYADKLAEQLVTLLNATPLILPIKNTLVKEHDHRGDSLTTYLRVGTWRMLLPLAGGAVRLMP</sequence>
<name>A0ABX0WGB4_9RHOB</name>
<gene>
    <name evidence="1" type="ORF">DL239_20950</name>
</gene>
<evidence type="ECO:0008006" key="3">
    <source>
        <dbReference type="Google" id="ProtNLM"/>
    </source>
</evidence>
<protein>
    <recommendedName>
        <fullName evidence="3">Toprim domain-containing protein</fullName>
    </recommendedName>
</protein>
<dbReference type="Gene3D" id="3.40.1360.10">
    <property type="match status" value="1"/>
</dbReference>
<organism evidence="1 2">
    <name type="scientific">Parasedimentitalea denitrificans</name>
    <dbReference type="NCBI Taxonomy" id="2211118"/>
    <lineage>
        <taxon>Bacteria</taxon>
        <taxon>Pseudomonadati</taxon>
        <taxon>Pseudomonadota</taxon>
        <taxon>Alphaproteobacteria</taxon>
        <taxon>Rhodobacterales</taxon>
        <taxon>Paracoccaceae</taxon>
        <taxon>Parasedimentitalea</taxon>
    </lineage>
</organism>
<proteinExistence type="predicted"/>
<dbReference type="Proteomes" id="UP001429564">
    <property type="component" value="Unassembled WGS sequence"/>
</dbReference>
<reference evidence="1 2" key="1">
    <citation type="submission" date="2018-05" db="EMBL/GenBank/DDBJ databases">
        <authorList>
            <person name="Zhang Y.-J."/>
        </authorList>
    </citation>
    <scope>NUCLEOTIDE SEQUENCE [LARGE SCALE GENOMIC DNA]</scope>
    <source>
        <strain evidence="1 2">CY04</strain>
    </source>
</reference>
<evidence type="ECO:0000313" key="1">
    <source>
        <dbReference type="EMBL" id="NIZ63436.1"/>
    </source>
</evidence>
<comment type="caution">
    <text evidence="1">The sequence shown here is derived from an EMBL/GenBank/DDBJ whole genome shotgun (WGS) entry which is preliminary data.</text>
</comment>
<dbReference type="CDD" id="cd01029">
    <property type="entry name" value="TOPRIM_primases"/>
    <property type="match status" value="1"/>
</dbReference>
<dbReference type="InterPro" id="IPR034154">
    <property type="entry name" value="TOPRIM_DnaG/twinkle"/>
</dbReference>